<evidence type="ECO:0000313" key="2">
    <source>
        <dbReference type="Proteomes" id="UP000001817"/>
    </source>
</evidence>
<reference evidence="1 2" key="1">
    <citation type="journal article" date="2006" name="Proc. Natl. Acad. Sci. U.S.A.">
        <title>Burkholderia xenovorans LB400 harbors a multi-replicon, 9.73-Mbp genome shaped for versatility.</title>
        <authorList>
            <person name="Chain P.S."/>
            <person name="Denef V.J."/>
            <person name="Konstantinidis K.T."/>
            <person name="Vergez L.M."/>
            <person name="Agullo L."/>
            <person name="Reyes V.L."/>
            <person name="Hauser L."/>
            <person name="Cordova M."/>
            <person name="Gomez L."/>
            <person name="Gonzalez M."/>
            <person name="Land M."/>
            <person name="Lao V."/>
            <person name="Larimer F."/>
            <person name="LiPuma J.J."/>
            <person name="Mahenthiralingam E."/>
            <person name="Malfatti S.A."/>
            <person name="Marx C.J."/>
            <person name="Parnell J.J."/>
            <person name="Ramette A."/>
            <person name="Richardson P."/>
            <person name="Seeger M."/>
            <person name="Smith D."/>
            <person name="Spilker T."/>
            <person name="Sul W.J."/>
            <person name="Tsoi T.V."/>
            <person name="Ulrich L.E."/>
            <person name="Zhulin I.B."/>
            <person name="Tiedje J.M."/>
        </authorList>
    </citation>
    <scope>NUCLEOTIDE SEQUENCE [LARGE SCALE GENOMIC DNA]</scope>
    <source>
        <strain evidence="1 2">LB400</strain>
    </source>
</reference>
<dbReference type="EMBL" id="CP000271">
    <property type="protein sequence ID" value="ABE34271.1"/>
    <property type="molecule type" value="Genomic_DNA"/>
</dbReference>
<gene>
    <name evidence="1" type="ORF">Bxe_B1695</name>
</gene>
<accession>Q13NR8</accession>
<proteinExistence type="predicted"/>
<sequence>MQRQCARPSGALLSPLHCRAASRGAHPCAAGNPTLRVHSLPDSQDASIQPVKTADLLRKGSDYRLKFKRNCKVRFIKNAPTHTL</sequence>
<dbReference type="Proteomes" id="UP000001817">
    <property type="component" value="Chromosome 2"/>
</dbReference>
<name>Q13NR8_PARXL</name>
<protein>
    <submittedName>
        <fullName evidence="1">Uncharacterized protein</fullName>
    </submittedName>
</protein>
<dbReference type="KEGG" id="bxe:Bxe_B1695"/>
<keyword evidence="2" id="KW-1185">Reference proteome</keyword>
<organism evidence="1 2">
    <name type="scientific">Paraburkholderia xenovorans (strain LB400)</name>
    <dbReference type="NCBI Taxonomy" id="266265"/>
    <lineage>
        <taxon>Bacteria</taxon>
        <taxon>Pseudomonadati</taxon>
        <taxon>Pseudomonadota</taxon>
        <taxon>Betaproteobacteria</taxon>
        <taxon>Burkholderiales</taxon>
        <taxon>Burkholderiaceae</taxon>
        <taxon>Paraburkholderia</taxon>
    </lineage>
</organism>
<evidence type="ECO:0000313" key="1">
    <source>
        <dbReference type="EMBL" id="ABE34271.1"/>
    </source>
</evidence>
<dbReference type="AlphaFoldDB" id="Q13NR8"/>